<dbReference type="EMBL" id="JAOTIF010000019">
    <property type="protein sequence ID" value="MCU7551222.1"/>
    <property type="molecule type" value="Genomic_DNA"/>
</dbReference>
<dbReference type="RefSeq" id="WP_279298661.1">
    <property type="nucleotide sequence ID" value="NZ_JAOTIF010000019.1"/>
</dbReference>
<reference evidence="1" key="2">
    <citation type="submission" date="2023-04" db="EMBL/GenBank/DDBJ databases">
        <title>Paracnuella aquatica gen. nov., sp. nov., a member of the family Chitinophagaceae isolated from a hot spring.</title>
        <authorList>
            <person name="Wang C."/>
        </authorList>
    </citation>
    <scope>NUCLEOTIDE SEQUENCE</scope>
    <source>
        <strain evidence="1">LB-8</strain>
    </source>
</reference>
<dbReference type="AlphaFoldDB" id="A0A9X2XYX9"/>
<protein>
    <submittedName>
        <fullName evidence="1">Uncharacterized protein</fullName>
    </submittedName>
</protein>
<evidence type="ECO:0000313" key="1">
    <source>
        <dbReference type="EMBL" id="MCU7551222.1"/>
    </source>
</evidence>
<gene>
    <name evidence="1" type="ORF">OCK74_19025</name>
</gene>
<comment type="caution">
    <text evidence="1">The sequence shown here is derived from an EMBL/GenBank/DDBJ whole genome shotgun (WGS) entry which is preliminary data.</text>
</comment>
<name>A0A9X2XYX9_9BACT</name>
<evidence type="ECO:0000313" key="2">
    <source>
        <dbReference type="Proteomes" id="UP001155483"/>
    </source>
</evidence>
<dbReference type="Proteomes" id="UP001155483">
    <property type="component" value="Unassembled WGS sequence"/>
</dbReference>
<reference evidence="1" key="1">
    <citation type="submission" date="2022-09" db="EMBL/GenBank/DDBJ databases">
        <authorList>
            <person name="Yuan C."/>
            <person name="Ke Z."/>
        </authorList>
    </citation>
    <scope>NUCLEOTIDE SEQUENCE</scope>
    <source>
        <strain evidence="1">LB-8</strain>
    </source>
</reference>
<keyword evidence="2" id="KW-1185">Reference proteome</keyword>
<sequence>MEKVIQSVQSWKDGNEIIAEYKYALEEMPRPENATLEEIYLVADKVIVGILERNYSENVGDDLVLGNVARIITELYKEIKKQETAEQLKDSFYTVMDYDIQDDFEYFEKAEEVYKSVLLDNDKNIGGRVALADTNWELQKLSNDNSQLFFRKPVALNFEEVDEANNLYQLAIDGKISITNITVKTWPGLQK</sequence>
<organism evidence="1 2">
    <name type="scientific">Paraflavisolibacter caeni</name>
    <dbReference type="NCBI Taxonomy" id="2982496"/>
    <lineage>
        <taxon>Bacteria</taxon>
        <taxon>Pseudomonadati</taxon>
        <taxon>Bacteroidota</taxon>
        <taxon>Chitinophagia</taxon>
        <taxon>Chitinophagales</taxon>
        <taxon>Chitinophagaceae</taxon>
        <taxon>Paraflavisolibacter</taxon>
    </lineage>
</organism>
<accession>A0A9X2XYX9</accession>
<proteinExistence type="predicted"/>